<feature type="transmembrane region" description="Helical" evidence="6">
    <location>
        <begin position="238"/>
        <end position="259"/>
    </location>
</feature>
<feature type="transmembrane region" description="Helical" evidence="6">
    <location>
        <begin position="60"/>
        <end position="78"/>
    </location>
</feature>
<feature type="transmembrane region" description="Helical" evidence="6">
    <location>
        <begin position="292"/>
        <end position="310"/>
    </location>
</feature>
<dbReference type="InterPro" id="IPR037185">
    <property type="entry name" value="EmrE-like"/>
</dbReference>
<dbReference type="BioCyc" id="AURANTIMONAS:SI859A1_01066-MONOMER"/>
<dbReference type="AlphaFoldDB" id="Q1YEK9"/>
<keyword evidence="9" id="KW-1185">Reference proteome</keyword>
<sequence>MPVPAKGRGGQRGRMPQVPGDAASPNPMLGIMLKCISVVVFVGMQTSIKAGAEGIPAGEIVFFRSFFALVPVVIYLAWLGDLRTALTTTHLGGHVWRGVIGVTSMGFGFFALTRLPYPEWITITYGAPLLTVVFAAIFLKEVVWLYRWSAVLVGLIGIMVVTLPKLSLGSDGLADGEAIGIAAAMVSATVAAIAMIQIRRLVHTEKTATIVIYFSLTSSALAALSIFFGWVVPTWEQAGFLILAGLCGGVGQLLLTACYRYADTSTIAPFEYTSLILAIIIGYVIFDEAASGTTILGGAIVVSAGIFIIWREHRLGLERSRARRVTPPTG</sequence>
<feature type="domain" description="EamA" evidence="7">
    <location>
        <begin position="179"/>
        <end position="309"/>
    </location>
</feature>
<dbReference type="Pfam" id="PF00892">
    <property type="entry name" value="EamA"/>
    <property type="match status" value="2"/>
</dbReference>
<dbReference type="GO" id="GO:0016020">
    <property type="term" value="C:membrane"/>
    <property type="evidence" value="ECO:0007669"/>
    <property type="project" value="UniProtKB-SubCell"/>
</dbReference>
<comment type="similarity">
    <text evidence="2">Belongs to the drug/metabolite transporter (DMT) superfamily. 10 TMS drug/metabolite exporter (DME) (TC 2.A.7.3) family.</text>
</comment>
<keyword evidence="5 6" id="KW-0472">Membrane</keyword>
<protein>
    <submittedName>
        <fullName evidence="8">Conserved hypothetical membrane protein</fullName>
    </submittedName>
</protein>
<reference evidence="8 9" key="1">
    <citation type="journal article" date="2008" name="Appl. Environ. Microbiol.">
        <title>Genomic insights into Mn(II) oxidation by the marine alphaproteobacterium Aurantimonas sp. strain SI85-9A1.</title>
        <authorList>
            <person name="Dick G.J."/>
            <person name="Podell S."/>
            <person name="Johnson H.A."/>
            <person name="Rivera-Espinoza Y."/>
            <person name="Bernier-Latmani R."/>
            <person name="McCarthy J.K."/>
            <person name="Torpey J.W."/>
            <person name="Clement B.G."/>
            <person name="Gaasterland T."/>
            <person name="Tebo B.M."/>
        </authorList>
    </citation>
    <scope>NUCLEOTIDE SEQUENCE [LARGE SCALE GENOMIC DNA]</scope>
    <source>
        <strain evidence="8 9">SI85-9A1</strain>
    </source>
</reference>
<dbReference type="HOGENOM" id="CLU_032828_0_0_5"/>
<gene>
    <name evidence="8" type="ORF">SI859A1_01066</name>
</gene>
<feature type="transmembrane region" description="Helical" evidence="6">
    <location>
        <begin position="28"/>
        <end position="48"/>
    </location>
</feature>
<keyword evidence="4 6" id="KW-1133">Transmembrane helix</keyword>
<dbReference type="PANTHER" id="PTHR22911:SF6">
    <property type="entry name" value="SOLUTE CARRIER FAMILY 35 MEMBER G1"/>
    <property type="match status" value="1"/>
</dbReference>
<evidence type="ECO:0000256" key="4">
    <source>
        <dbReference type="ARBA" id="ARBA00022989"/>
    </source>
</evidence>
<evidence type="ECO:0000313" key="8">
    <source>
        <dbReference type="EMBL" id="EAS48582.1"/>
    </source>
</evidence>
<feature type="transmembrane region" description="Helical" evidence="6">
    <location>
        <begin position="146"/>
        <end position="166"/>
    </location>
</feature>
<evidence type="ECO:0000256" key="2">
    <source>
        <dbReference type="ARBA" id="ARBA00009853"/>
    </source>
</evidence>
<feature type="transmembrane region" description="Helical" evidence="6">
    <location>
        <begin position="178"/>
        <end position="198"/>
    </location>
</feature>
<evidence type="ECO:0000259" key="7">
    <source>
        <dbReference type="Pfam" id="PF00892"/>
    </source>
</evidence>
<keyword evidence="3 6" id="KW-0812">Transmembrane</keyword>
<feature type="transmembrane region" description="Helical" evidence="6">
    <location>
        <begin position="120"/>
        <end position="139"/>
    </location>
</feature>
<dbReference type="EMBL" id="AAPJ01000008">
    <property type="protein sequence ID" value="EAS48582.1"/>
    <property type="molecule type" value="Genomic_DNA"/>
</dbReference>
<dbReference type="SUPFAM" id="SSF103481">
    <property type="entry name" value="Multidrug resistance efflux transporter EmrE"/>
    <property type="match status" value="2"/>
</dbReference>
<proteinExistence type="inferred from homology"/>
<dbReference type="Proteomes" id="UP000000321">
    <property type="component" value="Unassembled WGS sequence"/>
</dbReference>
<comment type="subcellular location">
    <subcellularLocation>
        <location evidence="1">Membrane</location>
        <topology evidence="1">Multi-pass membrane protein</topology>
    </subcellularLocation>
</comment>
<accession>Q1YEK9</accession>
<dbReference type="InterPro" id="IPR000620">
    <property type="entry name" value="EamA_dom"/>
</dbReference>
<feature type="transmembrane region" description="Helical" evidence="6">
    <location>
        <begin position="266"/>
        <end position="286"/>
    </location>
</feature>
<evidence type="ECO:0000256" key="3">
    <source>
        <dbReference type="ARBA" id="ARBA00022692"/>
    </source>
</evidence>
<organism evidence="8 9">
    <name type="scientific">Aurantimonas manganoxydans (strain ATCC BAA-1229 / DSM 21871 / SI85-9A1)</name>
    <dbReference type="NCBI Taxonomy" id="287752"/>
    <lineage>
        <taxon>Bacteria</taxon>
        <taxon>Pseudomonadati</taxon>
        <taxon>Pseudomonadota</taxon>
        <taxon>Alphaproteobacteria</taxon>
        <taxon>Hyphomicrobiales</taxon>
        <taxon>Aurantimonadaceae</taxon>
        <taxon>Aurantimonas</taxon>
    </lineage>
</organism>
<name>Q1YEK9_AURMS</name>
<evidence type="ECO:0000256" key="5">
    <source>
        <dbReference type="ARBA" id="ARBA00023136"/>
    </source>
</evidence>
<evidence type="ECO:0000256" key="6">
    <source>
        <dbReference type="SAM" id="Phobius"/>
    </source>
</evidence>
<comment type="caution">
    <text evidence="8">The sequence shown here is derived from an EMBL/GenBank/DDBJ whole genome shotgun (WGS) entry which is preliminary data.</text>
</comment>
<evidence type="ECO:0000313" key="9">
    <source>
        <dbReference type="Proteomes" id="UP000000321"/>
    </source>
</evidence>
<dbReference type="PANTHER" id="PTHR22911">
    <property type="entry name" value="ACYL-MALONYL CONDENSING ENZYME-RELATED"/>
    <property type="match status" value="1"/>
</dbReference>
<evidence type="ECO:0000256" key="1">
    <source>
        <dbReference type="ARBA" id="ARBA00004141"/>
    </source>
</evidence>
<feature type="domain" description="EamA" evidence="7">
    <location>
        <begin position="29"/>
        <end position="162"/>
    </location>
</feature>
<feature type="transmembrane region" description="Helical" evidence="6">
    <location>
        <begin position="210"/>
        <end position="232"/>
    </location>
</feature>